<dbReference type="InParanoid" id="A0A067NRH4"/>
<evidence type="ECO:0000313" key="2">
    <source>
        <dbReference type="Proteomes" id="UP000027073"/>
    </source>
</evidence>
<evidence type="ECO:0000313" key="1">
    <source>
        <dbReference type="EMBL" id="KDQ29610.1"/>
    </source>
</evidence>
<dbReference type="Proteomes" id="UP000027073">
    <property type="component" value="Unassembled WGS sequence"/>
</dbReference>
<gene>
    <name evidence="1" type="ORF">PLEOSDRAFT_1089187</name>
</gene>
<organism evidence="1 2">
    <name type="scientific">Pleurotus ostreatus (strain PC15)</name>
    <name type="common">Oyster mushroom</name>
    <dbReference type="NCBI Taxonomy" id="1137138"/>
    <lineage>
        <taxon>Eukaryota</taxon>
        <taxon>Fungi</taxon>
        <taxon>Dikarya</taxon>
        <taxon>Basidiomycota</taxon>
        <taxon>Agaricomycotina</taxon>
        <taxon>Agaricomycetes</taxon>
        <taxon>Agaricomycetidae</taxon>
        <taxon>Agaricales</taxon>
        <taxon>Pleurotineae</taxon>
        <taxon>Pleurotaceae</taxon>
        <taxon>Pleurotus</taxon>
    </lineage>
</organism>
<dbReference type="VEuPathDB" id="FungiDB:PLEOSDRAFT_1089187"/>
<proteinExistence type="predicted"/>
<protein>
    <submittedName>
        <fullName evidence="1">Uncharacterized protein</fullName>
    </submittedName>
</protein>
<accession>A0A067NRH4</accession>
<dbReference type="HOGENOM" id="CLU_2278628_0_0_1"/>
<dbReference type="AlphaFoldDB" id="A0A067NRH4"/>
<sequence length="102" mass="11930">MRSVLSQVTALSALSRGIYRIVSTPWWSLSTVPHWEQRRWTILGPLRWKRLWWSQVVAPPQLGQVLPRVQSVVSLRTLPLRLSTYPSVTWQRLLQLSFPPPF</sequence>
<dbReference type="EMBL" id="KL198007">
    <property type="protein sequence ID" value="KDQ29610.1"/>
    <property type="molecule type" value="Genomic_DNA"/>
</dbReference>
<reference evidence="2" key="1">
    <citation type="journal article" date="2014" name="Proc. Natl. Acad. Sci. U.S.A.">
        <title>Extensive sampling of basidiomycete genomes demonstrates inadequacy of the white-rot/brown-rot paradigm for wood decay fungi.</title>
        <authorList>
            <person name="Riley R."/>
            <person name="Salamov A.A."/>
            <person name="Brown D.W."/>
            <person name="Nagy L.G."/>
            <person name="Floudas D."/>
            <person name="Held B.W."/>
            <person name="Levasseur A."/>
            <person name="Lombard V."/>
            <person name="Morin E."/>
            <person name="Otillar R."/>
            <person name="Lindquist E.A."/>
            <person name="Sun H."/>
            <person name="LaButti K.M."/>
            <person name="Schmutz J."/>
            <person name="Jabbour D."/>
            <person name="Luo H."/>
            <person name="Baker S.E."/>
            <person name="Pisabarro A.G."/>
            <person name="Walton J.D."/>
            <person name="Blanchette R.A."/>
            <person name="Henrissat B."/>
            <person name="Martin F."/>
            <person name="Cullen D."/>
            <person name="Hibbett D.S."/>
            <person name="Grigoriev I.V."/>
        </authorList>
    </citation>
    <scope>NUCLEOTIDE SEQUENCE [LARGE SCALE GENOMIC DNA]</scope>
    <source>
        <strain evidence="2">PC15</strain>
    </source>
</reference>
<name>A0A067NRH4_PLEO1</name>